<keyword evidence="2" id="KW-1185">Reference proteome</keyword>
<comment type="caution">
    <text evidence="1">The sequence shown here is derived from an EMBL/GenBank/DDBJ whole genome shotgun (WGS) entry which is preliminary data.</text>
</comment>
<evidence type="ECO:0000313" key="1">
    <source>
        <dbReference type="EMBL" id="KAI8528279.1"/>
    </source>
</evidence>
<proteinExistence type="predicted"/>
<accession>A0ACC0LJ09</accession>
<dbReference type="Proteomes" id="UP001062846">
    <property type="component" value="Chromosome 12"/>
</dbReference>
<sequence>MDGQGNVDVAEQSKHDLQSLLFSPDRDFLIRNNGDEFTPNLVEVYNELSPKGDFEIVFVSADKDDEAFKGYFSKIPWLAIPFSDSSTRDRLDASFKVMGIPYLVILDENGKVVTEEGVEFIRDYGVDAYPFTQERIKEIKDEEEKAKREQPLKFVLASRSRDFVISANGNKVSISELEGNTIGLYFAESSYRKCVKFTAKLIEVYEKLKAKGVKFEVVMIPFDDDEKSFNQSFEKMPWLSLPYDDKSCVKLARYLEIPTIPALAIIGPDGRTLQSDVVEAIEEHGTETYPFTPEKFSKLEKKDETKRDAQTLESILVWGDLDFVIGKDGTQAHWCPPCRAFTPKLVETYHQIKAKDDAFELIFISSDREQTSFEEYFSQMPWLALPFEDDRKEYLDRIFKVRGIPMLVAIGPTGRTVTTETRTVVMSHGSDAYPFTEARLKEIEAENEEMAKGWPKKVKHELHEHELELIHRPEYAYVHVMGARKEEQYGLFIVKSVTSICIRSVLWISLWLLS</sequence>
<name>A0ACC0LJ09_RHOML</name>
<protein>
    <submittedName>
        <fullName evidence="1">Uncharacterized protein</fullName>
    </submittedName>
</protein>
<dbReference type="EMBL" id="CM046399">
    <property type="protein sequence ID" value="KAI8528279.1"/>
    <property type="molecule type" value="Genomic_DNA"/>
</dbReference>
<organism evidence="1 2">
    <name type="scientific">Rhododendron molle</name>
    <name type="common">Chinese azalea</name>
    <name type="synonym">Azalea mollis</name>
    <dbReference type="NCBI Taxonomy" id="49168"/>
    <lineage>
        <taxon>Eukaryota</taxon>
        <taxon>Viridiplantae</taxon>
        <taxon>Streptophyta</taxon>
        <taxon>Embryophyta</taxon>
        <taxon>Tracheophyta</taxon>
        <taxon>Spermatophyta</taxon>
        <taxon>Magnoliopsida</taxon>
        <taxon>eudicotyledons</taxon>
        <taxon>Gunneridae</taxon>
        <taxon>Pentapetalae</taxon>
        <taxon>asterids</taxon>
        <taxon>Ericales</taxon>
        <taxon>Ericaceae</taxon>
        <taxon>Ericoideae</taxon>
        <taxon>Rhodoreae</taxon>
        <taxon>Rhododendron</taxon>
    </lineage>
</organism>
<evidence type="ECO:0000313" key="2">
    <source>
        <dbReference type="Proteomes" id="UP001062846"/>
    </source>
</evidence>
<gene>
    <name evidence="1" type="ORF">RHMOL_Rhmol12G0137600</name>
</gene>
<reference evidence="1" key="1">
    <citation type="submission" date="2022-02" db="EMBL/GenBank/DDBJ databases">
        <title>Plant Genome Project.</title>
        <authorList>
            <person name="Zhang R.-G."/>
        </authorList>
    </citation>
    <scope>NUCLEOTIDE SEQUENCE</scope>
    <source>
        <strain evidence="1">AT1</strain>
    </source>
</reference>